<dbReference type="Gene3D" id="3.30.530.20">
    <property type="match status" value="1"/>
</dbReference>
<dbReference type="AlphaFoldDB" id="A0A9P8EAD7"/>
<feature type="compositionally biased region" description="Low complexity" evidence="1">
    <location>
        <begin position="466"/>
        <end position="482"/>
    </location>
</feature>
<dbReference type="CDD" id="cd08864">
    <property type="entry name" value="SRPBCC_DUF3074"/>
    <property type="match status" value="1"/>
</dbReference>
<dbReference type="OrthoDB" id="5403181at2759"/>
<dbReference type="EMBL" id="JAHFXF010000677">
    <property type="protein sequence ID" value="KAG9683899.1"/>
    <property type="molecule type" value="Genomic_DNA"/>
</dbReference>
<proteinExistence type="predicted"/>
<name>A0A9P8EAD7_AURME</name>
<feature type="compositionally biased region" description="Acidic residues" evidence="1">
    <location>
        <begin position="14"/>
        <end position="23"/>
    </location>
</feature>
<feature type="compositionally biased region" description="Polar residues" evidence="1">
    <location>
        <begin position="1"/>
        <end position="10"/>
    </location>
</feature>
<evidence type="ECO:0000313" key="4">
    <source>
        <dbReference type="Proteomes" id="UP000779574"/>
    </source>
</evidence>
<feature type="compositionally biased region" description="Low complexity" evidence="1">
    <location>
        <begin position="501"/>
        <end position="519"/>
    </location>
</feature>
<feature type="non-terminal residue" evidence="3">
    <location>
        <position position="679"/>
    </location>
</feature>
<gene>
    <name evidence="3" type="ORF">KCU76_g12792</name>
</gene>
<dbReference type="InterPro" id="IPR023393">
    <property type="entry name" value="START-like_dom_sf"/>
</dbReference>
<feature type="compositionally biased region" description="Basic and acidic residues" evidence="1">
    <location>
        <begin position="527"/>
        <end position="569"/>
    </location>
</feature>
<comment type="caution">
    <text evidence="3">The sequence shown here is derived from an EMBL/GenBank/DDBJ whole genome shotgun (WGS) entry which is preliminary data.</text>
</comment>
<feature type="region of interest" description="Disordered" evidence="1">
    <location>
        <begin position="1"/>
        <end position="59"/>
    </location>
</feature>
<dbReference type="PANTHER" id="PTHR40370">
    <property type="entry name" value="EXPRESSED PROTEIN"/>
    <property type="match status" value="1"/>
</dbReference>
<dbReference type="PANTHER" id="PTHR40370:SF1">
    <property type="entry name" value="DUF3074 DOMAIN-CONTAINING PROTEIN"/>
    <property type="match status" value="1"/>
</dbReference>
<feature type="domain" description="DUF3074" evidence="2">
    <location>
        <begin position="187"/>
        <end position="381"/>
    </location>
</feature>
<evidence type="ECO:0000259" key="2">
    <source>
        <dbReference type="Pfam" id="PF11274"/>
    </source>
</evidence>
<feature type="region of interest" description="Disordered" evidence="1">
    <location>
        <begin position="386"/>
        <end position="428"/>
    </location>
</feature>
<feature type="compositionally biased region" description="Basic and acidic residues" evidence="1">
    <location>
        <begin position="611"/>
        <end position="620"/>
    </location>
</feature>
<protein>
    <recommendedName>
        <fullName evidence="2">DUF3074 domain-containing protein</fullName>
    </recommendedName>
</protein>
<feature type="compositionally biased region" description="Polar residues" evidence="1">
    <location>
        <begin position="25"/>
        <end position="44"/>
    </location>
</feature>
<dbReference type="Pfam" id="PF11274">
    <property type="entry name" value="DUF3074"/>
    <property type="match status" value="1"/>
</dbReference>
<sequence length="679" mass="74516">MEFPSGSTQKTVDDDGVDNDDAEAQLTSCSSLTASFQSSITTPAHPTPHPKQLLLPQPPHRNIPTIATMADLHKALEQLGPIDWADVPQDIGPFMKDLFENGELICNSVPPPPGGKAYDASEPTQPKPDTAKSSKDVVNSDARPVDPHPEQAALQKSWGKPMKLNAKDNPLGISVYKMAGKDRHGAWFARRQVLEGVSITKMRKAMQREFAESLAQSGGPGAGNVRGIGGDRRLDKKEVENVGKMEALQLSAQFPGPTTPREFITLLLTSENALSDKTSQDKHPIPRHFMVISKPLTHPDTPDREGYVKGSYESVELIREIPLNPVPENEDESNDDKHELNPVEWIMITRSDPGGGIPRFMVERGTPGSIASDVSKFLDWACAKDEIPDPDEDEELQQKAQQEQTEKKGAPPTPQQNSQAQQPAQQAGGLLASIAGAVEAGIETYAPAPIANYTHNYMHPEDDTSDSSSSSDSSDADSFASAQDHHHDVGDHPAQHPAHDSAAVAASSTSLGGVSTTSSRELPMGSSHHDKELRKIDKDRAKIEAKIHKKQDAEAVKLASHKEKDPEDIAKYQEKYDAAMAKLSEKREKELNKLEQKREKEISKAQKKRSEKLNRDEASRVARERDDFRDQVDMLKRENGMLREQMADLQRENAILVDKVNKVAGVGALKEAQAEAQHH</sequence>
<reference evidence="3" key="1">
    <citation type="journal article" date="2021" name="J Fungi (Basel)">
        <title>Virulence traits and population genomics of the black yeast Aureobasidium melanogenum.</title>
        <authorList>
            <person name="Cernosa A."/>
            <person name="Sun X."/>
            <person name="Gostincar C."/>
            <person name="Fang C."/>
            <person name="Gunde-Cimerman N."/>
            <person name="Song Z."/>
        </authorList>
    </citation>
    <scope>NUCLEOTIDE SEQUENCE</scope>
    <source>
        <strain evidence="3">EXF-9911</strain>
    </source>
</reference>
<feature type="region of interest" description="Disordered" evidence="1">
    <location>
        <begin position="105"/>
        <end position="154"/>
    </location>
</feature>
<feature type="compositionally biased region" description="Basic and acidic residues" evidence="1">
    <location>
        <begin position="589"/>
        <end position="604"/>
    </location>
</feature>
<feature type="compositionally biased region" description="Low complexity" evidence="1">
    <location>
        <begin position="415"/>
        <end position="427"/>
    </location>
</feature>
<feature type="compositionally biased region" description="Basic and acidic residues" evidence="1">
    <location>
        <begin position="483"/>
        <end position="499"/>
    </location>
</feature>
<dbReference type="SUPFAM" id="SSF55961">
    <property type="entry name" value="Bet v1-like"/>
    <property type="match status" value="1"/>
</dbReference>
<dbReference type="InterPro" id="IPR024500">
    <property type="entry name" value="DUF3074"/>
</dbReference>
<accession>A0A9P8EAD7</accession>
<feature type="region of interest" description="Disordered" evidence="1">
    <location>
        <begin position="589"/>
        <end position="620"/>
    </location>
</feature>
<reference evidence="3" key="2">
    <citation type="submission" date="2021-08" db="EMBL/GenBank/DDBJ databases">
        <authorList>
            <person name="Gostincar C."/>
            <person name="Sun X."/>
            <person name="Song Z."/>
            <person name="Gunde-Cimerman N."/>
        </authorList>
    </citation>
    <scope>NUCLEOTIDE SEQUENCE</scope>
    <source>
        <strain evidence="3">EXF-9911</strain>
    </source>
</reference>
<evidence type="ECO:0000256" key="1">
    <source>
        <dbReference type="SAM" id="MobiDB-lite"/>
    </source>
</evidence>
<dbReference type="Proteomes" id="UP000779574">
    <property type="component" value="Unassembled WGS sequence"/>
</dbReference>
<organism evidence="3 4">
    <name type="scientific">Aureobasidium melanogenum</name>
    <name type="common">Aureobasidium pullulans var. melanogenum</name>
    <dbReference type="NCBI Taxonomy" id="46634"/>
    <lineage>
        <taxon>Eukaryota</taxon>
        <taxon>Fungi</taxon>
        <taxon>Dikarya</taxon>
        <taxon>Ascomycota</taxon>
        <taxon>Pezizomycotina</taxon>
        <taxon>Dothideomycetes</taxon>
        <taxon>Dothideomycetidae</taxon>
        <taxon>Dothideales</taxon>
        <taxon>Saccotheciaceae</taxon>
        <taxon>Aureobasidium</taxon>
    </lineage>
</organism>
<feature type="region of interest" description="Disordered" evidence="1">
    <location>
        <begin position="453"/>
        <end position="569"/>
    </location>
</feature>
<evidence type="ECO:0000313" key="3">
    <source>
        <dbReference type="EMBL" id="KAG9683899.1"/>
    </source>
</evidence>